<dbReference type="eggNOG" id="ENOG502RZJT">
    <property type="taxonomic scope" value="Eukaryota"/>
</dbReference>
<dbReference type="PANTHER" id="PTHR34109">
    <property type="entry name" value="BNAUNNG04460D PROTEIN-RELATED"/>
    <property type="match status" value="1"/>
</dbReference>
<dbReference type="OMA" id="PKRKADH"/>
<keyword evidence="4" id="KW-1185">Reference proteome</keyword>
<evidence type="ECO:0000313" key="4">
    <source>
        <dbReference type="Proteomes" id="UP000029120"/>
    </source>
</evidence>
<reference evidence="4" key="1">
    <citation type="journal article" date="2015" name="Nat. Plants">
        <title>Genome expansion of Arabis alpina linked with retrotransposition and reduced symmetric DNA methylation.</title>
        <authorList>
            <person name="Willing E.M."/>
            <person name="Rawat V."/>
            <person name="Mandakova T."/>
            <person name="Maumus F."/>
            <person name="James G.V."/>
            <person name="Nordstroem K.J."/>
            <person name="Becker C."/>
            <person name="Warthmann N."/>
            <person name="Chica C."/>
            <person name="Szarzynska B."/>
            <person name="Zytnicki M."/>
            <person name="Albani M.C."/>
            <person name="Kiefer C."/>
            <person name="Bergonzi S."/>
            <person name="Castaings L."/>
            <person name="Mateos J.L."/>
            <person name="Berns M.C."/>
            <person name="Bujdoso N."/>
            <person name="Piofczyk T."/>
            <person name="de Lorenzo L."/>
            <person name="Barrero-Sicilia C."/>
            <person name="Mateos I."/>
            <person name="Piednoel M."/>
            <person name="Hagmann J."/>
            <person name="Chen-Min-Tao R."/>
            <person name="Iglesias-Fernandez R."/>
            <person name="Schuster S.C."/>
            <person name="Alonso-Blanco C."/>
            <person name="Roudier F."/>
            <person name="Carbonero P."/>
            <person name="Paz-Ares J."/>
            <person name="Davis S.J."/>
            <person name="Pecinka A."/>
            <person name="Quesneville H."/>
            <person name="Colot V."/>
            <person name="Lysak M.A."/>
            <person name="Weigel D."/>
            <person name="Coupland G."/>
            <person name="Schneeberger K."/>
        </authorList>
    </citation>
    <scope>NUCLEOTIDE SEQUENCE [LARGE SCALE GENOMIC DNA]</scope>
    <source>
        <strain evidence="4">cv. Pajares</strain>
    </source>
</reference>
<organism evidence="3 4">
    <name type="scientific">Arabis alpina</name>
    <name type="common">Alpine rock-cress</name>
    <dbReference type="NCBI Taxonomy" id="50452"/>
    <lineage>
        <taxon>Eukaryota</taxon>
        <taxon>Viridiplantae</taxon>
        <taxon>Streptophyta</taxon>
        <taxon>Embryophyta</taxon>
        <taxon>Tracheophyta</taxon>
        <taxon>Spermatophyta</taxon>
        <taxon>Magnoliopsida</taxon>
        <taxon>eudicotyledons</taxon>
        <taxon>Gunneridae</taxon>
        <taxon>Pentapetalae</taxon>
        <taxon>rosids</taxon>
        <taxon>malvids</taxon>
        <taxon>Brassicales</taxon>
        <taxon>Brassicaceae</taxon>
        <taxon>Arabideae</taxon>
        <taxon>Arabis</taxon>
    </lineage>
</organism>
<gene>
    <name evidence="3" type="ordered locus">AALP_Aa6g097500</name>
</gene>
<dbReference type="InterPro" id="IPR054575">
    <property type="entry name" value="At5g48480-like_C"/>
</dbReference>
<name>A0A087GN71_ARAAL</name>
<dbReference type="CDD" id="cd07246">
    <property type="entry name" value="VOC_like"/>
    <property type="match status" value="1"/>
</dbReference>
<dbReference type="OrthoDB" id="2013034at2759"/>
<accession>A0A087GN71</accession>
<dbReference type="PANTHER" id="PTHR34109:SF1">
    <property type="entry name" value="VOC DOMAIN-CONTAINING PROTEIN"/>
    <property type="match status" value="1"/>
</dbReference>
<feature type="domain" description="Glyoxalase At5g48480-like C-terminal" evidence="1">
    <location>
        <begin position="102"/>
        <end position="151"/>
    </location>
</feature>
<feature type="domain" description="Glyoxalase At5g48480-like N-terminal" evidence="2">
    <location>
        <begin position="25"/>
        <end position="83"/>
    </location>
</feature>
<dbReference type="Gene3D" id="3.10.180.10">
    <property type="entry name" value="2,3-Dihydroxybiphenyl 1,2-Dioxygenase, domain 1"/>
    <property type="match status" value="1"/>
</dbReference>
<dbReference type="Proteomes" id="UP000029120">
    <property type="component" value="Chromosome 6"/>
</dbReference>
<evidence type="ECO:0000259" key="2">
    <source>
        <dbReference type="Pfam" id="PF22656"/>
    </source>
</evidence>
<protein>
    <submittedName>
        <fullName evidence="3">Uncharacterized protein</fullName>
    </submittedName>
</protein>
<dbReference type="Pfam" id="PF22656">
    <property type="entry name" value="At5g48480-like_N"/>
    <property type="match status" value="1"/>
</dbReference>
<dbReference type="SUPFAM" id="SSF54593">
    <property type="entry name" value="Glyoxalase/Bleomycin resistance protein/Dihydroxybiphenyl dioxygenase"/>
    <property type="match status" value="1"/>
</dbReference>
<evidence type="ECO:0000259" key="1">
    <source>
        <dbReference type="Pfam" id="PF22650"/>
    </source>
</evidence>
<dbReference type="EMBL" id="CM002874">
    <property type="protein sequence ID" value="KFK31323.1"/>
    <property type="molecule type" value="Genomic_DNA"/>
</dbReference>
<sequence length="158" mass="16573">MAQEDVSNGAAAEKSRVTFTACKTQLTVEAHKVSDAVSFYKSVFGAVESGHSLYPKRKADQELPHLLSAELLLAGSTFLVCDVSSHSTLVVSAKTEGNNMTTLHLVTDDVEAAVAKAVDAGAVKAEEVSEVDSGGKKGKVTDPFGVTWIFSSPASKEV</sequence>
<dbReference type="Gramene" id="KFK31323">
    <property type="protein sequence ID" value="KFK31323"/>
    <property type="gene ID" value="AALP_AA6G097500"/>
</dbReference>
<dbReference type="Pfam" id="PF22650">
    <property type="entry name" value="At5g48480-like_C"/>
    <property type="match status" value="1"/>
</dbReference>
<dbReference type="InterPro" id="IPR029068">
    <property type="entry name" value="Glyas_Bleomycin-R_OHBP_Dase"/>
</dbReference>
<dbReference type="InterPro" id="IPR054576">
    <property type="entry name" value="At5g48480-like_N"/>
</dbReference>
<evidence type="ECO:0000313" key="3">
    <source>
        <dbReference type="EMBL" id="KFK31323.1"/>
    </source>
</evidence>
<dbReference type="AlphaFoldDB" id="A0A087GN71"/>
<proteinExistence type="predicted"/>